<dbReference type="EMBL" id="JAPDRK010000007">
    <property type="protein sequence ID" value="KAJ9610354.1"/>
    <property type="molecule type" value="Genomic_DNA"/>
</dbReference>
<organism evidence="2 3">
    <name type="scientific">Cladophialophora chaetospira</name>
    <dbReference type="NCBI Taxonomy" id="386627"/>
    <lineage>
        <taxon>Eukaryota</taxon>
        <taxon>Fungi</taxon>
        <taxon>Dikarya</taxon>
        <taxon>Ascomycota</taxon>
        <taxon>Pezizomycotina</taxon>
        <taxon>Eurotiomycetes</taxon>
        <taxon>Chaetothyriomycetidae</taxon>
        <taxon>Chaetothyriales</taxon>
        <taxon>Herpotrichiellaceae</taxon>
        <taxon>Cladophialophora</taxon>
    </lineage>
</organism>
<name>A0AA38XC17_9EURO</name>
<dbReference type="Proteomes" id="UP001172673">
    <property type="component" value="Unassembled WGS sequence"/>
</dbReference>
<proteinExistence type="predicted"/>
<keyword evidence="3" id="KW-1185">Reference proteome</keyword>
<gene>
    <name evidence="2" type="ORF">H2200_005131</name>
</gene>
<accession>A0AA38XC17</accession>
<feature type="signal peptide" evidence="1">
    <location>
        <begin position="1"/>
        <end position="23"/>
    </location>
</feature>
<reference evidence="2" key="1">
    <citation type="submission" date="2022-10" db="EMBL/GenBank/DDBJ databases">
        <title>Culturing micro-colonial fungi from biological soil crusts in the Mojave desert and describing Neophaeococcomyces mojavensis, and introducing the new genera and species Taxawa tesnikishii.</title>
        <authorList>
            <person name="Kurbessoian T."/>
            <person name="Stajich J.E."/>
        </authorList>
    </citation>
    <scope>NUCLEOTIDE SEQUENCE</scope>
    <source>
        <strain evidence="2">TK_41</strain>
    </source>
</reference>
<feature type="chain" id="PRO_5041216043" evidence="1">
    <location>
        <begin position="24"/>
        <end position="282"/>
    </location>
</feature>
<evidence type="ECO:0000256" key="1">
    <source>
        <dbReference type="SAM" id="SignalP"/>
    </source>
</evidence>
<keyword evidence="1" id="KW-0732">Signal</keyword>
<protein>
    <submittedName>
        <fullName evidence="2">Uncharacterized protein</fullName>
    </submittedName>
</protein>
<dbReference type="AlphaFoldDB" id="A0AA38XC17"/>
<sequence>MGRSSFLFILSITLLLSHSIAYGRTTPNIVGGGSSLRRRQNGAMSHGSYGRFDGAEYRWHQIYDGTWVGVDPNEWDDAIHVQNDALPPWIDYMPDAVTNTSSLERRDLVANICKAGNVCLAATQNTVYNIRTAATQFFTALRQTQAADNVLSFLSKPVIQKIAIDGVVGGAVQGLVGAFVQKAQTKDGPPTLTTGVSETSVCSTQKDPLDAVILLLQQQATQFALMNSALESISHELNAIKMSIGSAVNSQDFITVTVATIECGQTANPNPIGNCEIDMNTC</sequence>
<comment type="caution">
    <text evidence="2">The sequence shown here is derived from an EMBL/GenBank/DDBJ whole genome shotgun (WGS) entry which is preliminary data.</text>
</comment>
<evidence type="ECO:0000313" key="2">
    <source>
        <dbReference type="EMBL" id="KAJ9610354.1"/>
    </source>
</evidence>
<evidence type="ECO:0000313" key="3">
    <source>
        <dbReference type="Proteomes" id="UP001172673"/>
    </source>
</evidence>